<dbReference type="Proteomes" id="UP000653674">
    <property type="component" value="Unassembled WGS sequence"/>
</dbReference>
<accession>A0A8J3LZ94</accession>
<dbReference type="PANTHER" id="PTHR13789:SF309">
    <property type="entry name" value="PUTATIVE (AFU_ORTHOLOGUE AFUA_6G14510)-RELATED"/>
    <property type="match status" value="1"/>
</dbReference>
<organism evidence="4 5">
    <name type="scientific">Planosporangium flavigriseum</name>
    <dbReference type="NCBI Taxonomy" id="373681"/>
    <lineage>
        <taxon>Bacteria</taxon>
        <taxon>Bacillati</taxon>
        <taxon>Actinomycetota</taxon>
        <taxon>Actinomycetes</taxon>
        <taxon>Micromonosporales</taxon>
        <taxon>Micromonosporaceae</taxon>
        <taxon>Planosporangium</taxon>
    </lineage>
</organism>
<dbReference type="InterPro" id="IPR036188">
    <property type="entry name" value="FAD/NAD-bd_sf"/>
</dbReference>
<dbReference type="EMBL" id="BONU01000044">
    <property type="protein sequence ID" value="GIG76105.1"/>
    <property type="molecule type" value="Genomic_DNA"/>
</dbReference>
<protein>
    <submittedName>
        <fullName evidence="4">Monooxygenase</fullName>
    </submittedName>
</protein>
<gene>
    <name evidence="4" type="ORF">Pfl04_45090</name>
</gene>
<dbReference type="SUPFAM" id="SSF51905">
    <property type="entry name" value="FAD/NAD(P)-binding domain"/>
    <property type="match status" value="1"/>
</dbReference>
<evidence type="ECO:0000313" key="5">
    <source>
        <dbReference type="Proteomes" id="UP000653674"/>
    </source>
</evidence>
<dbReference type="Pfam" id="PF01494">
    <property type="entry name" value="FAD_binding_3"/>
    <property type="match status" value="1"/>
</dbReference>
<keyword evidence="5" id="KW-1185">Reference proteome</keyword>
<name>A0A8J3LZ94_9ACTN</name>
<keyword evidence="2 4" id="KW-0503">Monooxygenase</keyword>
<reference evidence="4" key="1">
    <citation type="submission" date="2021-01" db="EMBL/GenBank/DDBJ databases">
        <title>Whole genome shotgun sequence of Planosporangium flavigriseum NBRC 105377.</title>
        <authorList>
            <person name="Komaki H."/>
            <person name="Tamura T."/>
        </authorList>
    </citation>
    <scope>NUCLEOTIDE SEQUENCE</scope>
    <source>
        <strain evidence="4">NBRC 105377</strain>
    </source>
</reference>
<dbReference type="InterPro" id="IPR002938">
    <property type="entry name" value="FAD-bd"/>
</dbReference>
<dbReference type="PRINTS" id="PR00420">
    <property type="entry name" value="RNGMNOXGNASE"/>
</dbReference>
<dbReference type="AlphaFoldDB" id="A0A8J3LZ94"/>
<keyword evidence="1" id="KW-0560">Oxidoreductase</keyword>
<proteinExistence type="predicted"/>
<dbReference type="RefSeq" id="WP_168077859.1">
    <property type="nucleotide sequence ID" value="NZ_BAAAQJ010000030.1"/>
</dbReference>
<evidence type="ECO:0000259" key="3">
    <source>
        <dbReference type="Pfam" id="PF01494"/>
    </source>
</evidence>
<dbReference type="Gene3D" id="3.30.9.10">
    <property type="entry name" value="D-Amino Acid Oxidase, subunit A, domain 2"/>
    <property type="match status" value="1"/>
</dbReference>
<evidence type="ECO:0000256" key="1">
    <source>
        <dbReference type="ARBA" id="ARBA00023002"/>
    </source>
</evidence>
<dbReference type="GO" id="GO:0071949">
    <property type="term" value="F:FAD binding"/>
    <property type="evidence" value="ECO:0007669"/>
    <property type="project" value="InterPro"/>
</dbReference>
<feature type="domain" description="FAD-binding" evidence="3">
    <location>
        <begin position="9"/>
        <end position="305"/>
    </location>
</feature>
<evidence type="ECO:0000256" key="2">
    <source>
        <dbReference type="ARBA" id="ARBA00023033"/>
    </source>
</evidence>
<dbReference type="InterPro" id="IPR050493">
    <property type="entry name" value="FAD-dep_Monooxygenase_BioMet"/>
</dbReference>
<comment type="caution">
    <text evidence="4">The sequence shown here is derived from an EMBL/GenBank/DDBJ whole genome shotgun (WGS) entry which is preliminary data.</text>
</comment>
<dbReference type="GO" id="GO:0004497">
    <property type="term" value="F:monooxygenase activity"/>
    <property type="evidence" value="ECO:0007669"/>
    <property type="project" value="UniProtKB-KW"/>
</dbReference>
<sequence length="377" mass="41595">MAKQRHAEIAGAGLAGLTTATVLAQNGWSVRVHEKGAELREIGAGIFLWENALRALEAIGAYDAVTSRAERVQSPELRDHRNRLLQREWLRHGRLFTVARRHLHKSLVDAALAAGVEIRTNSPVVGAHPAGSLETADGQTYTADLVIGADGVYSKVRDSLGLAKRVRDLGDGCGRHLIPRNSDDPVGTTYEAWHGGRRIGVVPCSPDETYIFLCCPESDVDGTDQQPFNRQTWLETFPDFRSQLERIPDNGEGRWASFYDVESWAWHKGKVAIIGDAAHAMSPNLGQAACVAMTNAVALGQALRAYDVDKALDVWQASESPMVARVQRYSRFYGRVGTRWPQNLLDVRSGFIWALGKAAPVQKRINFAAEYFPQISR</sequence>
<evidence type="ECO:0000313" key="4">
    <source>
        <dbReference type="EMBL" id="GIG76105.1"/>
    </source>
</evidence>
<dbReference type="PANTHER" id="PTHR13789">
    <property type="entry name" value="MONOOXYGENASE"/>
    <property type="match status" value="1"/>
</dbReference>
<dbReference type="Gene3D" id="3.50.50.60">
    <property type="entry name" value="FAD/NAD(P)-binding domain"/>
    <property type="match status" value="1"/>
</dbReference>